<sequence length="260" mass="28490">MTRKKEQVQIISQEQLAEGIFSMWIQTEAAKAAKPGQFISMYTNDGTKLLPRPISICEIDREGGALRVVYRVTGEHTGTEQFSRMKAGDNLFIVGPLGNGFPLERAKGKKAFLMGGGIGVPPILELAKELDCGKKQIIAGYRDAQTFLREEFEKSGELYISTEDGSEGVKGNVLDAVRELGLEADIIYACGPTPMLRAIKQYAQERGTECYISLEERMACGIGACLGCVCQTKEKDAHSNVNNKRICKDGPVFLATEVEI</sequence>
<evidence type="ECO:0000256" key="11">
    <source>
        <dbReference type="HAMAP-Rule" id="MF_01211"/>
    </source>
</evidence>
<keyword evidence="6 11" id="KW-0274">FAD</keyword>
<evidence type="ECO:0000256" key="7">
    <source>
        <dbReference type="ARBA" id="ARBA00022975"/>
    </source>
</evidence>
<evidence type="ECO:0000256" key="6">
    <source>
        <dbReference type="ARBA" id="ARBA00022827"/>
    </source>
</evidence>
<evidence type="ECO:0000256" key="4">
    <source>
        <dbReference type="ARBA" id="ARBA00022714"/>
    </source>
</evidence>
<evidence type="ECO:0000256" key="5">
    <source>
        <dbReference type="ARBA" id="ARBA00022723"/>
    </source>
</evidence>
<dbReference type="PANTHER" id="PTHR43513:SF3">
    <property type="entry name" value="DIHYDROOROTATE DEHYDROGENASE B (NAD(+)), ELECTRON TRANSFER SUBUNIT-RELATED"/>
    <property type="match status" value="1"/>
</dbReference>
<dbReference type="InterPro" id="IPR017927">
    <property type="entry name" value="FAD-bd_FR_type"/>
</dbReference>
<dbReference type="PROSITE" id="PS51384">
    <property type="entry name" value="FAD_FR"/>
    <property type="match status" value="1"/>
</dbReference>
<dbReference type="InterPro" id="IPR017938">
    <property type="entry name" value="Riboflavin_synthase-like_b-brl"/>
</dbReference>
<feature type="binding site" evidence="11">
    <location>
        <begin position="69"/>
        <end position="71"/>
    </location>
    <ligand>
        <name>FAD</name>
        <dbReference type="ChEBI" id="CHEBI:57692"/>
    </ligand>
</feature>
<keyword evidence="5 11" id="KW-0479">Metal-binding</keyword>
<dbReference type="Gene3D" id="2.40.30.10">
    <property type="entry name" value="Translation factors"/>
    <property type="match status" value="1"/>
</dbReference>
<name>A0ABS2EBV1_9FIRM</name>
<evidence type="ECO:0000256" key="10">
    <source>
        <dbReference type="ARBA" id="ARBA00023014"/>
    </source>
</evidence>
<comment type="pathway">
    <text evidence="11">Pyrimidine metabolism; UMP biosynthesis via de novo pathway; orotate from (S)-dihydroorotate (NAD(+) route): step 1/1.</text>
</comment>
<dbReference type="InterPro" id="IPR023455">
    <property type="entry name" value="Dihydroorotate_DHASE_ETsu"/>
</dbReference>
<dbReference type="InterPro" id="IPR037117">
    <property type="entry name" value="Dihydroorotate_DH_ele_sf"/>
</dbReference>
<dbReference type="InterPro" id="IPR012165">
    <property type="entry name" value="Cyt_c3_hydrogenase_gsu"/>
</dbReference>
<evidence type="ECO:0000313" key="13">
    <source>
        <dbReference type="EMBL" id="MBM6739030.1"/>
    </source>
</evidence>
<evidence type="ECO:0000313" key="14">
    <source>
        <dbReference type="Proteomes" id="UP000716906"/>
    </source>
</evidence>
<comment type="function">
    <text evidence="11">Responsible for channeling the electrons from the oxidation of dihydroorotate from the FMN redox center in the PyrD type B subunit to the ultimate electron acceptor NAD(+).</text>
</comment>
<comment type="cofactor">
    <cofactor evidence="11">
        <name>FAD</name>
        <dbReference type="ChEBI" id="CHEBI:57692"/>
    </cofactor>
    <text evidence="11">Binds 1 FAD per subunit.</text>
</comment>
<proteinExistence type="inferred from homology"/>
<keyword evidence="4 11" id="KW-0001">2Fe-2S</keyword>
<accession>A0ABS2EBV1</accession>
<protein>
    <recommendedName>
        <fullName evidence="11">Dihydroorotate dehydrogenase B (NAD(+)), electron transfer subunit</fullName>
    </recommendedName>
    <alternativeName>
        <fullName evidence="11">Dihydroorotate oxidase B, electron transfer subunit</fullName>
    </alternativeName>
</protein>
<feature type="domain" description="FAD-binding FR-type" evidence="12">
    <location>
        <begin position="3"/>
        <end position="103"/>
    </location>
</feature>
<gene>
    <name evidence="11" type="primary">pyrK</name>
    <name evidence="13" type="ORF">H7U36_13145</name>
</gene>
<keyword evidence="3 11" id="KW-0285">Flavoprotein</keyword>
<evidence type="ECO:0000256" key="9">
    <source>
        <dbReference type="ARBA" id="ARBA00023004"/>
    </source>
</evidence>
<dbReference type="EMBL" id="JACLYY010000015">
    <property type="protein sequence ID" value="MBM6739030.1"/>
    <property type="molecule type" value="Genomic_DNA"/>
</dbReference>
<dbReference type="InterPro" id="IPR039261">
    <property type="entry name" value="FNR_nucleotide-bd"/>
</dbReference>
<keyword evidence="9 11" id="KW-0408">Iron</keyword>
<keyword evidence="8 11" id="KW-0249">Electron transport</keyword>
<keyword evidence="7 11" id="KW-0665">Pyrimidine biosynthesis</keyword>
<dbReference type="Gene3D" id="2.10.240.10">
    <property type="entry name" value="Dihydroorotate dehydrogenase, electron transfer subunit"/>
    <property type="match status" value="1"/>
</dbReference>
<feature type="binding site" evidence="11">
    <location>
        <position position="228"/>
    </location>
    <ligand>
        <name>[2Fe-2S] cluster</name>
        <dbReference type="ChEBI" id="CHEBI:190135"/>
    </ligand>
</feature>
<dbReference type="InterPro" id="IPR050353">
    <property type="entry name" value="PyrK_electron_transfer"/>
</dbReference>
<evidence type="ECO:0000256" key="2">
    <source>
        <dbReference type="ARBA" id="ARBA00022448"/>
    </source>
</evidence>
<dbReference type="PIRSF" id="PIRSF006816">
    <property type="entry name" value="Cyc3_hyd_g"/>
    <property type="match status" value="1"/>
</dbReference>
<dbReference type="PRINTS" id="PR00409">
    <property type="entry name" value="PHDIOXRDTASE"/>
</dbReference>
<dbReference type="Proteomes" id="UP000716906">
    <property type="component" value="Unassembled WGS sequence"/>
</dbReference>
<dbReference type="HAMAP" id="MF_01211">
    <property type="entry name" value="DHODB_Fe_S_bind"/>
    <property type="match status" value="1"/>
</dbReference>
<comment type="caution">
    <text evidence="13">The sequence shown here is derived from an EMBL/GenBank/DDBJ whole genome shotgun (WGS) entry which is preliminary data.</text>
</comment>
<feature type="binding site" evidence="11">
    <location>
        <position position="225"/>
    </location>
    <ligand>
        <name>[2Fe-2S] cluster</name>
        <dbReference type="ChEBI" id="CHEBI:190135"/>
    </ligand>
</feature>
<keyword evidence="2 11" id="KW-0813">Transport</keyword>
<feature type="binding site" evidence="11">
    <location>
        <begin position="78"/>
        <end position="79"/>
    </location>
    <ligand>
        <name>FAD</name>
        <dbReference type="ChEBI" id="CHEBI:57692"/>
    </ligand>
</feature>
<dbReference type="SUPFAM" id="SSF52343">
    <property type="entry name" value="Ferredoxin reductase-like, C-terminal NADP-linked domain"/>
    <property type="match status" value="1"/>
</dbReference>
<dbReference type="CDD" id="cd06218">
    <property type="entry name" value="DHOD_e_trans"/>
    <property type="match status" value="1"/>
</dbReference>
<evidence type="ECO:0000256" key="1">
    <source>
        <dbReference type="ARBA" id="ARBA00006422"/>
    </source>
</evidence>
<keyword evidence="14" id="KW-1185">Reference proteome</keyword>
<feature type="binding site" evidence="11">
    <location>
        <begin position="52"/>
        <end position="55"/>
    </location>
    <ligand>
        <name>FAD</name>
        <dbReference type="ChEBI" id="CHEBI:57692"/>
    </ligand>
</feature>
<dbReference type="RefSeq" id="WP_138303721.1">
    <property type="nucleotide sequence ID" value="NZ_JACLYY010000015.1"/>
</dbReference>
<evidence type="ECO:0000256" key="8">
    <source>
        <dbReference type="ARBA" id="ARBA00022982"/>
    </source>
</evidence>
<comment type="cofactor">
    <cofactor evidence="11">
        <name>[2Fe-2S] cluster</name>
        <dbReference type="ChEBI" id="CHEBI:190135"/>
    </cofactor>
    <text evidence="11">Binds 1 [2Fe-2S] cluster per subunit.</text>
</comment>
<feature type="binding site" evidence="11">
    <location>
        <position position="220"/>
    </location>
    <ligand>
        <name>[2Fe-2S] cluster</name>
        <dbReference type="ChEBI" id="CHEBI:190135"/>
    </ligand>
</feature>
<dbReference type="Gene3D" id="3.40.50.80">
    <property type="entry name" value="Nucleotide-binding domain of ferredoxin-NADP reductase (FNR) module"/>
    <property type="match status" value="1"/>
</dbReference>
<organism evidence="13 14">
    <name type="scientific">Faecalicatena fissicatena</name>
    <dbReference type="NCBI Taxonomy" id="290055"/>
    <lineage>
        <taxon>Bacteria</taxon>
        <taxon>Bacillati</taxon>
        <taxon>Bacillota</taxon>
        <taxon>Clostridia</taxon>
        <taxon>Lachnospirales</taxon>
        <taxon>Lachnospiraceae</taxon>
        <taxon>Faecalicatena</taxon>
    </lineage>
</organism>
<evidence type="ECO:0000256" key="3">
    <source>
        <dbReference type="ARBA" id="ARBA00022630"/>
    </source>
</evidence>
<feature type="binding site" evidence="11">
    <location>
        <position position="247"/>
    </location>
    <ligand>
        <name>[2Fe-2S] cluster</name>
        <dbReference type="ChEBI" id="CHEBI:190135"/>
    </ligand>
</feature>
<dbReference type="Pfam" id="PF10418">
    <property type="entry name" value="DHODB_Fe-S_bind"/>
    <property type="match status" value="1"/>
</dbReference>
<comment type="subunit">
    <text evidence="11">Heterotetramer of 2 PyrK and 2 PyrD type B subunits.</text>
</comment>
<evidence type="ECO:0000259" key="12">
    <source>
        <dbReference type="PROSITE" id="PS51384"/>
    </source>
</evidence>
<reference evidence="13 14" key="1">
    <citation type="journal article" date="2021" name="Sci. Rep.">
        <title>The distribution of antibiotic resistance genes in chicken gut microbiota commensals.</title>
        <authorList>
            <person name="Juricova H."/>
            <person name="Matiasovicova J."/>
            <person name="Kubasova T."/>
            <person name="Cejkova D."/>
            <person name="Rychlik I."/>
        </authorList>
    </citation>
    <scope>NUCLEOTIDE SEQUENCE [LARGE SCALE GENOMIC DNA]</scope>
    <source>
        <strain evidence="13 14">An773</strain>
    </source>
</reference>
<comment type="similarity">
    <text evidence="1 11">Belongs to the PyrK family.</text>
</comment>
<dbReference type="SUPFAM" id="SSF63380">
    <property type="entry name" value="Riboflavin synthase domain-like"/>
    <property type="match status" value="1"/>
</dbReference>
<keyword evidence="10 11" id="KW-0411">Iron-sulfur</keyword>
<dbReference type="InterPro" id="IPR019480">
    <property type="entry name" value="Dihydroorotate_DH_Fe-S-bd"/>
</dbReference>
<dbReference type="PANTHER" id="PTHR43513">
    <property type="entry name" value="DIHYDROOROTATE DEHYDROGENASE B (NAD(+)), ELECTRON TRANSFER SUBUNIT"/>
    <property type="match status" value="1"/>
</dbReference>